<dbReference type="GO" id="GO:0000175">
    <property type="term" value="F:3'-5'-RNA exonuclease activity"/>
    <property type="evidence" value="ECO:0007669"/>
    <property type="project" value="UniProtKB-UniRule"/>
</dbReference>
<dbReference type="InterPro" id="IPR027408">
    <property type="entry name" value="PNPase/RNase_PH_dom_sf"/>
</dbReference>
<dbReference type="PROSITE" id="PS01277">
    <property type="entry name" value="RIBONUCLEASE_PH"/>
    <property type="match status" value="1"/>
</dbReference>
<dbReference type="Proteomes" id="UP000295658">
    <property type="component" value="Unassembled WGS sequence"/>
</dbReference>
<dbReference type="GO" id="GO:0009022">
    <property type="term" value="F:tRNA nucleotidyltransferase activity"/>
    <property type="evidence" value="ECO:0007669"/>
    <property type="project" value="UniProtKB-UniRule"/>
</dbReference>
<comment type="catalytic activity">
    <reaction evidence="8">
        <text>tRNA(n+1) + phosphate = tRNA(n) + a ribonucleoside 5'-diphosphate</text>
        <dbReference type="Rhea" id="RHEA:10628"/>
        <dbReference type="Rhea" id="RHEA-COMP:17343"/>
        <dbReference type="Rhea" id="RHEA-COMP:17344"/>
        <dbReference type="ChEBI" id="CHEBI:43474"/>
        <dbReference type="ChEBI" id="CHEBI:57930"/>
        <dbReference type="ChEBI" id="CHEBI:173114"/>
        <dbReference type="EC" id="2.7.7.56"/>
    </reaction>
</comment>
<dbReference type="GO" id="GO:0008033">
    <property type="term" value="P:tRNA processing"/>
    <property type="evidence" value="ECO:0007669"/>
    <property type="project" value="UniProtKB-UniRule"/>
</dbReference>
<proteinExistence type="inferred from homology"/>
<name>A0A4R1QH88_9BACL</name>
<dbReference type="EMBL" id="SLUL01000003">
    <property type="protein sequence ID" value="TCL51890.1"/>
    <property type="molecule type" value="Genomic_DNA"/>
</dbReference>
<accession>A0A4R1QH88</accession>
<dbReference type="SUPFAM" id="SSF55666">
    <property type="entry name" value="Ribonuclease PH domain 2-like"/>
    <property type="match status" value="1"/>
</dbReference>
<feature type="binding site" evidence="8">
    <location>
        <begin position="124"/>
        <end position="126"/>
    </location>
    <ligand>
        <name>phosphate</name>
        <dbReference type="ChEBI" id="CHEBI:43474"/>
        <note>substrate</note>
    </ligand>
</feature>
<feature type="binding site" evidence="8">
    <location>
        <position position="86"/>
    </location>
    <ligand>
        <name>phosphate</name>
        <dbReference type="ChEBI" id="CHEBI:43474"/>
        <note>substrate</note>
    </ligand>
</feature>
<dbReference type="HAMAP" id="MF_00564">
    <property type="entry name" value="RNase_PH"/>
    <property type="match status" value="1"/>
</dbReference>
<dbReference type="InterPro" id="IPR002381">
    <property type="entry name" value="RNase_PH_bac-type"/>
</dbReference>
<evidence type="ECO:0000256" key="5">
    <source>
        <dbReference type="ARBA" id="ARBA00022694"/>
    </source>
</evidence>
<dbReference type="Gene3D" id="3.30.230.70">
    <property type="entry name" value="GHMP Kinase, N-terminal domain"/>
    <property type="match status" value="1"/>
</dbReference>
<dbReference type="RefSeq" id="WP_132947591.1">
    <property type="nucleotide sequence ID" value="NZ_BSVG01000001.1"/>
</dbReference>
<dbReference type="CDD" id="cd11362">
    <property type="entry name" value="RNase_PH_bact"/>
    <property type="match status" value="1"/>
</dbReference>
<evidence type="ECO:0000256" key="3">
    <source>
        <dbReference type="ARBA" id="ARBA00022555"/>
    </source>
</evidence>
<sequence>MRVDGRGNFELRPVHIEPNYLKHPEGSVLIAIGDTKVICTASIEDKVPPFMRGEGKGWITAEYAMIPRATEQRNVREASKGKVSGRTMEIQRLIGRALRSVVDLQQLGEKTIWIDCDVIQADGGTRTASITGAFVAMTLALGKLVEEKKLPALPVTDFLAATSVGIDAEHGVILDLNYAEDAKAQVDMNVVMTGSGQFVEIQGTGEESTFSREQLNELLMTAEGGIRQLIAIQKEALGALADQIVPKALNESEETK</sequence>
<evidence type="ECO:0000256" key="2">
    <source>
        <dbReference type="ARBA" id="ARBA00022552"/>
    </source>
</evidence>
<reference evidence="11 12" key="1">
    <citation type="submission" date="2019-03" db="EMBL/GenBank/DDBJ databases">
        <title>Genomic Encyclopedia of Type Strains, Phase IV (KMG-IV): sequencing the most valuable type-strain genomes for metagenomic binning, comparative biology and taxonomic classification.</title>
        <authorList>
            <person name="Goeker M."/>
        </authorList>
    </citation>
    <scope>NUCLEOTIDE SEQUENCE [LARGE SCALE GENOMIC DNA]</scope>
    <source>
        <strain evidence="11 12">DSM 24979</strain>
    </source>
</reference>
<comment type="subunit">
    <text evidence="8">Homohexameric ring arranged as a trimer of dimers.</text>
</comment>
<organism evidence="11 12">
    <name type="scientific">Thermolongibacillus altinsuensis</name>
    <dbReference type="NCBI Taxonomy" id="575256"/>
    <lineage>
        <taxon>Bacteria</taxon>
        <taxon>Bacillati</taxon>
        <taxon>Bacillota</taxon>
        <taxon>Bacilli</taxon>
        <taxon>Bacillales</taxon>
        <taxon>Anoxybacillaceae</taxon>
        <taxon>Thermolongibacillus</taxon>
    </lineage>
</organism>
<keyword evidence="4 8" id="KW-0808">Transferase</keyword>
<dbReference type="Pfam" id="PF01138">
    <property type="entry name" value="RNase_PH"/>
    <property type="match status" value="1"/>
</dbReference>
<keyword evidence="12" id="KW-1185">Reference proteome</keyword>
<comment type="caution">
    <text evidence="11">The sequence shown here is derived from an EMBL/GenBank/DDBJ whole genome shotgun (WGS) entry which is preliminary data.</text>
</comment>
<evidence type="ECO:0000313" key="12">
    <source>
        <dbReference type="Proteomes" id="UP000295658"/>
    </source>
</evidence>
<comment type="similarity">
    <text evidence="1 8">Belongs to the RNase PH family.</text>
</comment>
<evidence type="ECO:0000256" key="1">
    <source>
        <dbReference type="ARBA" id="ARBA00006678"/>
    </source>
</evidence>
<feature type="domain" description="Exoribonuclease phosphorolytic" evidence="9">
    <location>
        <begin position="10"/>
        <end position="139"/>
    </location>
</feature>
<dbReference type="GO" id="GO:0031125">
    <property type="term" value="P:rRNA 3'-end processing"/>
    <property type="evidence" value="ECO:0007669"/>
    <property type="project" value="UniProtKB-ARBA"/>
</dbReference>
<keyword evidence="2 8" id="KW-0698">rRNA processing</keyword>
<evidence type="ECO:0000259" key="10">
    <source>
        <dbReference type="Pfam" id="PF03725"/>
    </source>
</evidence>
<dbReference type="InterPro" id="IPR018336">
    <property type="entry name" value="RNase_PH_CS"/>
</dbReference>
<evidence type="ECO:0000256" key="7">
    <source>
        <dbReference type="ARBA" id="ARBA00022884"/>
    </source>
</evidence>
<keyword evidence="3 8" id="KW-0820">tRNA-binding</keyword>
<dbReference type="PANTHER" id="PTHR11953:SF0">
    <property type="entry name" value="EXOSOME COMPLEX COMPONENT RRP41"/>
    <property type="match status" value="1"/>
</dbReference>
<dbReference type="NCBIfam" id="TIGR01966">
    <property type="entry name" value="RNasePH"/>
    <property type="match status" value="1"/>
</dbReference>
<evidence type="ECO:0000313" key="11">
    <source>
        <dbReference type="EMBL" id="TCL51890.1"/>
    </source>
</evidence>
<dbReference type="GO" id="GO:0000049">
    <property type="term" value="F:tRNA binding"/>
    <property type="evidence" value="ECO:0007669"/>
    <property type="project" value="UniProtKB-UniRule"/>
</dbReference>
<dbReference type="InterPro" id="IPR015847">
    <property type="entry name" value="ExoRNase_PH_dom2"/>
</dbReference>
<dbReference type="PANTHER" id="PTHR11953">
    <property type="entry name" value="EXOSOME COMPLEX COMPONENT"/>
    <property type="match status" value="1"/>
</dbReference>
<dbReference type="OrthoDB" id="9802265at2"/>
<evidence type="ECO:0000256" key="6">
    <source>
        <dbReference type="ARBA" id="ARBA00022695"/>
    </source>
</evidence>
<comment type="function">
    <text evidence="8">Phosphorolytic 3'-5' exoribonuclease that plays an important role in tRNA 3'-end maturation. Removes nucleotide residues following the 3'-CCA terminus of tRNAs; can also add nucleotides to the ends of RNA molecules by using nucleoside diphosphates as substrates, but this may not be physiologically important. Probably plays a role in initiation of 16S rRNA degradation (leading to ribosome degradation) during starvation.</text>
</comment>
<keyword evidence="5 8" id="KW-0819">tRNA processing</keyword>
<dbReference type="EC" id="2.7.7.56" evidence="8"/>
<protein>
    <recommendedName>
        <fullName evidence="8">Ribonuclease PH</fullName>
        <shortName evidence="8">RNase PH</shortName>
        <ecNumber evidence="8">2.7.7.56</ecNumber>
    </recommendedName>
    <alternativeName>
        <fullName evidence="8">tRNA nucleotidyltransferase</fullName>
    </alternativeName>
</protein>
<gene>
    <name evidence="8" type="primary">rph</name>
    <name evidence="11" type="ORF">EDD69_103132</name>
</gene>
<dbReference type="InterPro" id="IPR001247">
    <property type="entry name" value="ExoRNase_PH_dom1"/>
</dbReference>
<evidence type="ECO:0000256" key="8">
    <source>
        <dbReference type="HAMAP-Rule" id="MF_00564"/>
    </source>
</evidence>
<dbReference type="FunFam" id="3.30.230.70:FF:000003">
    <property type="entry name" value="Ribonuclease PH"/>
    <property type="match status" value="1"/>
</dbReference>
<evidence type="ECO:0000256" key="4">
    <source>
        <dbReference type="ARBA" id="ARBA00022679"/>
    </source>
</evidence>
<evidence type="ECO:0000259" key="9">
    <source>
        <dbReference type="Pfam" id="PF01138"/>
    </source>
</evidence>
<keyword evidence="6 8" id="KW-0548">Nucleotidyltransferase</keyword>
<dbReference type="Pfam" id="PF03725">
    <property type="entry name" value="RNase_PH_C"/>
    <property type="match status" value="1"/>
</dbReference>
<dbReference type="InterPro" id="IPR036345">
    <property type="entry name" value="ExoRNase_PH_dom2_sf"/>
</dbReference>
<keyword evidence="7" id="KW-0694">RNA-binding</keyword>
<dbReference type="GO" id="GO:0016075">
    <property type="term" value="P:rRNA catabolic process"/>
    <property type="evidence" value="ECO:0007669"/>
    <property type="project" value="UniProtKB-UniRule"/>
</dbReference>
<feature type="domain" description="Exoribonuclease phosphorolytic" evidence="10">
    <location>
        <begin position="158"/>
        <end position="223"/>
    </location>
</feature>
<dbReference type="InterPro" id="IPR050080">
    <property type="entry name" value="RNase_PH"/>
</dbReference>
<dbReference type="SUPFAM" id="SSF54211">
    <property type="entry name" value="Ribosomal protein S5 domain 2-like"/>
    <property type="match status" value="1"/>
</dbReference>
<dbReference type="AlphaFoldDB" id="A0A4R1QH88"/>
<dbReference type="InterPro" id="IPR020568">
    <property type="entry name" value="Ribosomal_Su5_D2-typ_SF"/>
</dbReference>